<dbReference type="Proteomes" id="UP001333110">
    <property type="component" value="Unassembled WGS sequence"/>
</dbReference>
<comment type="caution">
    <text evidence="1">The sequence shown here is derived from an EMBL/GenBank/DDBJ whole genome shotgun (WGS) entry which is preliminary data.</text>
</comment>
<name>A0AAN7PHU0_MYCAM</name>
<keyword evidence="2" id="KW-1185">Reference proteome</keyword>
<gene>
    <name evidence="1" type="ORF">QYF61_008690</name>
</gene>
<proteinExistence type="predicted"/>
<evidence type="ECO:0000313" key="2">
    <source>
        <dbReference type="Proteomes" id="UP001333110"/>
    </source>
</evidence>
<protein>
    <submittedName>
        <fullName evidence="1">Uncharacterized protein</fullName>
    </submittedName>
</protein>
<sequence>MALAWSRITFPHDDPSLGVETTTTTSGPLFLSSSSPGYCVLLPARLPRAAASSRFRGQEPSPFRYNKQRICVPKKCHGTRNSNKHEINQLVPFANLTDVPNMKAKQPQFPQPPLIRFVLQTLHQLRCPSLDTLQHLNVSLVVRGPKLNTVFEDPALGLVEPHTIGPSPSIQPVQVPLWSLPTLKQINAPAQLGVVCKLTEGALDPLFQISDKDIKQNWPQHRAPGNSTCDRPPTGFNSIHHHSLGPAIQPVLYPKSAERARQEDDNLQIILKERCSIPLIIFMALLWTRSQQVHAFPVLRTPELDAVLQVGSHQRRVQGQNHLPRPAGHTSFDAAQDTVGLLGCEYTLPAHVQLFIHPYPKATLKPFIPQPVLIPGVVLTHGRTLHMALLNLMRFTWAHFSSLSRSLWMASCASEAICTIYHLNQFIKAQQKEVPTRGTRNTFTVALSEVRTSRARPVQPV</sequence>
<dbReference type="EMBL" id="JAUNZN010000002">
    <property type="protein sequence ID" value="KAK4826403.1"/>
    <property type="molecule type" value="Genomic_DNA"/>
</dbReference>
<dbReference type="AlphaFoldDB" id="A0AAN7PHU0"/>
<reference evidence="1 2" key="1">
    <citation type="journal article" date="2023" name="J. Hered.">
        <title>Chromosome-level genome of the wood stork (Mycteria americana) provides insight into avian chromosome evolution.</title>
        <authorList>
            <person name="Flamio R. Jr."/>
            <person name="Ramstad K.M."/>
        </authorList>
    </citation>
    <scope>NUCLEOTIDE SEQUENCE [LARGE SCALE GENOMIC DNA]</scope>
    <source>
        <strain evidence="1">JAX WOST 10</strain>
    </source>
</reference>
<evidence type="ECO:0000313" key="1">
    <source>
        <dbReference type="EMBL" id="KAK4826403.1"/>
    </source>
</evidence>
<accession>A0AAN7PHU0</accession>
<organism evidence="1 2">
    <name type="scientific">Mycteria americana</name>
    <name type="common">Wood stork</name>
    <dbReference type="NCBI Taxonomy" id="33587"/>
    <lineage>
        <taxon>Eukaryota</taxon>
        <taxon>Metazoa</taxon>
        <taxon>Chordata</taxon>
        <taxon>Craniata</taxon>
        <taxon>Vertebrata</taxon>
        <taxon>Euteleostomi</taxon>
        <taxon>Archelosauria</taxon>
        <taxon>Archosauria</taxon>
        <taxon>Dinosauria</taxon>
        <taxon>Saurischia</taxon>
        <taxon>Theropoda</taxon>
        <taxon>Coelurosauria</taxon>
        <taxon>Aves</taxon>
        <taxon>Neognathae</taxon>
        <taxon>Neoaves</taxon>
        <taxon>Aequornithes</taxon>
        <taxon>Ciconiiformes</taxon>
        <taxon>Ciconiidae</taxon>
        <taxon>Mycteria</taxon>
    </lineage>
</organism>